<feature type="domain" description="Glucose-methanol-choline oxidoreductase N-terminal" evidence="11">
    <location>
        <begin position="257"/>
        <end position="271"/>
    </location>
</feature>
<dbReference type="GO" id="GO:0019285">
    <property type="term" value="P:glycine betaine biosynthetic process from choline"/>
    <property type="evidence" value="ECO:0007669"/>
    <property type="project" value="UniProtKB-UniRule"/>
</dbReference>
<dbReference type="PROSITE" id="PS00624">
    <property type="entry name" value="GMC_OXRED_2"/>
    <property type="match status" value="1"/>
</dbReference>
<evidence type="ECO:0000313" key="13">
    <source>
        <dbReference type="Proteomes" id="UP000321301"/>
    </source>
</evidence>
<evidence type="ECO:0000256" key="8">
    <source>
        <dbReference type="RuleBase" id="RU003968"/>
    </source>
</evidence>
<name>A0A512C8A8_9BACT</name>
<evidence type="ECO:0000256" key="9">
    <source>
        <dbReference type="RuleBase" id="RU003969"/>
    </source>
</evidence>
<evidence type="ECO:0000256" key="3">
    <source>
        <dbReference type="ARBA" id="ARBA00022630"/>
    </source>
</evidence>
<feature type="domain" description="Glucose-methanol-choline oxidoreductase N-terminal" evidence="10">
    <location>
        <begin position="85"/>
        <end position="108"/>
    </location>
</feature>
<sequence length="556" mass="61901">MSEEKYDFIIIGGGSAGSVLANRLSKDPSNKVLVLEAGRPDHGWDFRIHMPAALTYPLTNNYYNWGYESEPEPHMNNRRIFQPRGKVLGGSSVINGMIFIRGNAMDYEKWGKEKGLEKWDYSHCLPYFKRLENRLIGGDTYRGDKGPLYLTTPKCDNPLFKAFFESVQEAGYPLTDDVNGYQQEGFGKFDATIYKGKRWNAARAYVHPIKDRKNLTIHLKSTVSKILFEGTTAIGVDYVKNGKNVKAYGGKVICCGGAINTPQVLQLSGIGNATELKKLGIPVVADLKGVGENLQDHLEVYVQWAAKKPVSLYPSLKFYNQPKIGLEWLFKGTGVGASNHFEAGGFIRGNDTVAYPNLQYHFLPIAIRYDGSAPNEGHGFQLHVGPMNTDVKGHVKIKSSDPGMYPSIKFNYLSTEQEKKEWIEAIRVTRKLINQTAFDELRGKELSPGASVETDEEILDFVAREGESAYHPSCTAKMGYDDMSVVDANLKVHGVDNLYVVDASVMPHITNGNIYAPVLMIAEKAADILLGNSPEAPQDVPYYKYLPEKEQNQSSN</sequence>
<dbReference type="EC" id="1.1.99.1" evidence="6 9"/>
<feature type="binding site" evidence="7">
    <location>
        <position position="223"/>
    </location>
    <ligand>
        <name>FAD</name>
        <dbReference type="ChEBI" id="CHEBI:57692"/>
    </ligand>
</feature>
<evidence type="ECO:0000259" key="11">
    <source>
        <dbReference type="PROSITE" id="PS00624"/>
    </source>
</evidence>
<comment type="caution">
    <text evidence="12">The sequence shown here is derived from an EMBL/GenBank/DDBJ whole genome shotgun (WGS) entry which is preliminary data.</text>
</comment>
<evidence type="ECO:0000256" key="4">
    <source>
        <dbReference type="ARBA" id="ARBA00022827"/>
    </source>
</evidence>
<dbReference type="RefSeq" id="WP_020890333.1">
    <property type="nucleotide sequence ID" value="NZ_BJYV01000002.1"/>
</dbReference>
<dbReference type="GO" id="GO:0050660">
    <property type="term" value="F:flavin adenine dinucleotide binding"/>
    <property type="evidence" value="ECO:0007669"/>
    <property type="project" value="InterPro"/>
</dbReference>
<dbReference type="Gene3D" id="3.50.50.60">
    <property type="entry name" value="FAD/NAD(P)-binding domain"/>
    <property type="match status" value="1"/>
</dbReference>
<dbReference type="PANTHER" id="PTHR11552">
    <property type="entry name" value="GLUCOSE-METHANOL-CHOLINE GMC OXIDOREDUCTASE"/>
    <property type="match status" value="1"/>
</dbReference>
<reference evidence="12 13" key="1">
    <citation type="submission" date="2019-07" db="EMBL/GenBank/DDBJ databases">
        <title>Whole genome shotgun sequence of Cyclobacterium qasimii NBRC 106168.</title>
        <authorList>
            <person name="Hosoyama A."/>
            <person name="Uohara A."/>
            <person name="Ohji S."/>
            <person name="Ichikawa N."/>
        </authorList>
    </citation>
    <scope>NUCLEOTIDE SEQUENCE [LARGE SCALE GENOMIC DNA]</scope>
    <source>
        <strain evidence="12 13">NBRC 106168</strain>
    </source>
</reference>
<accession>A0A512C8A8</accession>
<dbReference type="InterPro" id="IPR000172">
    <property type="entry name" value="GMC_OxRdtase_N"/>
</dbReference>
<evidence type="ECO:0000256" key="5">
    <source>
        <dbReference type="ARBA" id="ARBA00023002"/>
    </source>
</evidence>
<comment type="pathway">
    <text evidence="9">Amine and polyamine biosynthesis; betaine biosynthesis via choline pathway; betaine aldehyde from choline (cytochrome c reductase route): step 1/1.</text>
</comment>
<dbReference type="EMBL" id="BJYV01000002">
    <property type="protein sequence ID" value="GEO20347.1"/>
    <property type="molecule type" value="Genomic_DNA"/>
</dbReference>
<comment type="similarity">
    <text evidence="2 8">Belongs to the GMC oxidoreductase family.</text>
</comment>
<evidence type="ECO:0000256" key="7">
    <source>
        <dbReference type="PIRSR" id="PIRSR000137-2"/>
    </source>
</evidence>
<dbReference type="PANTHER" id="PTHR11552:SF147">
    <property type="entry name" value="CHOLINE DEHYDROGENASE, MITOCHONDRIAL"/>
    <property type="match status" value="1"/>
</dbReference>
<dbReference type="InterPro" id="IPR036188">
    <property type="entry name" value="FAD/NAD-bd_sf"/>
</dbReference>
<evidence type="ECO:0000256" key="2">
    <source>
        <dbReference type="ARBA" id="ARBA00010790"/>
    </source>
</evidence>
<dbReference type="Gene3D" id="3.30.560.10">
    <property type="entry name" value="Glucose Oxidase, domain 3"/>
    <property type="match status" value="1"/>
</dbReference>
<dbReference type="PROSITE" id="PS00623">
    <property type="entry name" value="GMC_OXRED_1"/>
    <property type="match status" value="1"/>
</dbReference>
<keyword evidence="3 8" id="KW-0285">Flavoprotein</keyword>
<protein>
    <recommendedName>
        <fullName evidence="6 9">Choline dehydrogenase</fullName>
        <ecNumber evidence="6 9">1.1.99.1</ecNumber>
    </recommendedName>
</protein>
<dbReference type="SUPFAM" id="SSF54373">
    <property type="entry name" value="FAD-linked reductases, C-terminal domain"/>
    <property type="match status" value="1"/>
</dbReference>
<keyword evidence="5" id="KW-0560">Oxidoreductase</keyword>
<gene>
    <name evidence="12" type="primary">betA</name>
    <name evidence="12" type="ORF">CQA01_08810</name>
</gene>
<evidence type="ECO:0000256" key="1">
    <source>
        <dbReference type="ARBA" id="ARBA00001974"/>
    </source>
</evidence>
<comment type="catalytic activity">
    <reaction evidence="9">
        <text>choline + A = betaine aldehyde + AH2</text>
        <dbReference type="Rhea" id="RHEA:17433"/>
        <dbReference type="ChEBI" id="CHEBI:13193"/>
        <dbReference type="ChEBI" id="CHEBI:15354"/>
        <dbReference type="ChEBI" id="CHEBI:15710"/>
        <dbReference type="ChEBI" id="CHEBI:17499"/>
        <dbReference type="EC" id="1.1.99.1"/>
    </reaction>
</comment>
<evidence type="ECO:0000256" key="6">
    <source>
        <dbReference type="NCBIfam" id="TIGR01810"/>
    </source>
</evidence>
<comment type="cofactor">
    <cofactor evidence="1 7">
        <name>FAD</name>
        <dbReference type="ChEBI" id="CHEBI:57692"/>
    </cofactor>
</comment>
<dbReference type="Pfam" id="PF05199">
    <property type="entry name" value="GMC_oxred_C"/>
    <property type="match status" value="1"/>
</dbReference>
<dbReference type="UniPathway" id="UPA00529">
    <property type="reaction ID" value="UER00385"/>
</dbReference>
<evidence type="ECO:0000259" key="10">
    <source>
        <dbReference type="PROSITE" id="PS00623"/>
    </source>
</evidence>
<dbReference type="Proteomes" id="UP000321301">
    <property type="component" value="Unassembled WGS sequence"/>
</dbReference>
<dbReference type="InterPro" id="IPR011533">
    <property type="entry name" value="BetA"/>
</dbReference>
<dbReference type="GO" id="GO:0008812">
    <property type="term" value="F:choline dehydrogenase activity"/>
    <property type="evidence" value="ECO:0007669"/>
    <property type="project" value="UniProtKB-UniRule"/>
</dbReference>
<dbReference type="InterPro" id="IPR012132">
    <property type="entry name" value="GMC_OxRdtase"/>
</dbReference>
<feature type="binding site" evidence="7">
    <location>
        <position position="87"/>
    </location>
    <ligand>
        <name>FAD</name>
        <dbReference type="ChEBI" id="CHEBI:57692"/>
    </ligand>
</feature>
<dbReference type="Pfam" id="PF00732">
    <property type="entry name" value="GMC_oxred_N"/>
    <property type="match status" value="1"/>
</dbReference>
<dbReference type="NCBIfam" id="TIGR01810">
    <property type="entry name" value="betA"/>
    <property type="match status" value="1"/>
</dbReference>
<dbReference type="InterPro" id="IPR007867">
    <property type="entry name" value="GMC_OxRtase_C"/>
</dbReference>
<organism evidence="12 13">
    <name type="scientific">Cyclobacterium qasimii</name>
    <dbReference type="NCBI Taxonomy" id="1350429"/>
    <lineage>
        <taxon>Bacteria</taxon>
        <taxon>Pseudomonadati</taxon>
        <taxon>Bacteroidota</taxon>
        <taxon>Cytophagia</taxon>
        <taxon>Cytophagales</taxon>
        <taxon>Cyclobacteriaceae</taxon>
        <taxon>Cyclobacterium</taxon>
    </lineage>
</organism>
<keyword evidence="13" id="KW-1185">Reference proteome</keyword>
<dbReference type="SUPFAM" id="SSF51905">
    <property type="entry name" value="FAD/NAD(P)-binding domain"/>
    <property type="match status" value="1"/>
</dbReference>
<dbReference type="NCBIfam" id="NF002550">
    <property type="entry name" value="PRK02106.1"/>
    <property type="match status" value="1"/>
</dbReference>
<proteinExistence type="inferred from homology"/>
<keyword evidence="4 7" id="KW-0274">FAD</keyword>
<evidence type="ECO:0000313" key="12">
    <source>
        <dbReference type="EMBL" id="GEO20347.1"/>
    </source>
</evidence>
<dbReference type="GO" id="GO:0016020">
    <property type="term" value="C:membrane"/>
    <property type="evidence" value="ECO:0007669"/>
    <property type="project" value="TreeGrafter"/>
</dbReference>
<dbReference type="PIRSF" id="PIRSF000137">
    <property type="entry name" value="Alcohol_oxidase"/>
    <property type="match status" value="1"/>
</dbReference>
<dbReference type="AlphaFoldDB" id="A0A512C8A8"/>